<gene>
    <name evidence="2" type="ORF">ATJ88_0162</name>
</gene>
<dbReference type="EMBL" id="PDJJ01000001">
    <property type="protein sequence ID" value="PFG41520.1"/>
    <property type="molecule type" value="Genomic_DNA"/>
</dbReference>
<dbReference type="RefSeq" id="WP_098462018.1">
    <property type="nucleotide sequence ID" value="NZ_PDJJ01000001.1"/>
</dbReference>
<protein>
    <recommendedName>
        <fullName evidence="4">SH3 domain-containing protein</fullName>
    </recommendedName>
</protein>
<evidence type="ECO:0000256" key="1">
    <source>
        <dbReference type="SAM" id="SignalP"/>
    </source>
</evidence>
<comment type="caution">
    <text evidence="2">The sequence shown here is derived from an EMBL/GenBank/DDBJ whole genome shotgun (WGS) entry which is preliminary data.</text>
</comment>
<keyword evidence="3" id="KW-1185">Reference proteome</keyword>
<name>A0A2A9ETC0_9MICO</name>
<dbReference type="AlphaFoldDB" id="A0A2A9ETC0"/>
<keyword evidence="1" id="KW-0732">Signal</keyword>
<proteinExistence type="predicted"/>
<evidence type="ECO:0008006" key="4">
    <source>
        <dbReference type="Google" id="ProtNLM"/>
    </source>
</evidence>
<evidence type="ECO:0000313" key="3">
    <source>
        <dbReference type="Proteomes" id="UP000224130"/>
    </source>
</evidence>
<accession>A0A2A9ETC0</accession>
<dbReference type="OrthoDB" id="5149100at2"/>
<feature type="chain" id="PRO_5039209721" description="SH3 domain-containing protein" evidence="1">
    <location>
        <begin position="24"/>
        <end position="97"/>
    </location>
</feature>
<reference evidence="2 3" key="1">
    <citation type="submission" date="2017-10" db="EMBL/GenBank/DDBJ databases">
        <title>Sequencing the genomes of 1000 actinobacteria strains.</title>
        <authorList>
            <person name="Klenk H.-P."/>
        </authorList>
    </citation>
    <scope>NUCLEOTIDE SEQUENCE [LARGE SCALE GENOMIC DNA]</scope>
    <source>
        <strain evidence="2 3">DSM 21863</strain>
    </source>
</reference>
<sequence length="97" mass="9834">MNKKLVGGLVGLVLALGAVVVPAGTASAFGSVTCPSGRVVSFTSAKPFSVRVYGPNPGTVYTSFKSGTVYKVITGRQSIAEWHIVSSSATVTPGCTV</sequence>
<evidence type="ECO:0000313" key="2">
    <source>
        <dbReference type="EMBL" id="PFG41520.1"/>
    </source>
</evidence>
<dbReference type="Proteomes" id="UP000224130">
    <property type="component" value="Unassembled WGS sequence"/>
</dbReference>
<organism evidence="2 3">
    <name type="scientific">Isoptericola jiangsuensis</name>
    <dbReference type="NCBI Taxonomy" id="548579"/>
    <lineage>
        <taxon>Bacteria</taxon>
        <taxon>Bacillati</taxon>
        <taxon>Actinomycetota</taxon>
        <taxon>Actinomycetes</taxon>
        <taxon>Micrococcales</taxon>
        <taxon>Promicromonosporaceae</taxon>
        <taxon>Isoptericola</taxon>
    </lineage>
</organism>
<feature type="signal peptide" evidence="1">
    <location>
        <begin position="1"/>
        <end position="23"/>
    </location>
</feature>